<dbReference type="Gene3D" id="3.40.50.1220">
    <property type="entry name" value="TPP-binding domain"/>
    <property type="match status" value="1"/>
</dbReference>
<feature type="binding site" evidence="3">
    <location>
        <position position="143"/>
    </location>
    <ligand>
        <name>Zn(2+)</name>
        <dbReference type="ChEBI" id="CHEBI:29105"/>
    </ligand>
</feature>
<evidence type="ECO:0000256" key="3">
    <source>
        <dbReference type="PROSITE-ProRule" id="PRU00236"/>
    </source>
</evidence>
<gene>
    <name evidence="5" type="ORF">L2725_22530</name>
</gene>
<feature type="domain" description="Deacetylase sirtuin-type" evidence="4">
    <location>
        <begin position="2"/>
        <end position="289"/>
    </location>
</feature>
<evidence type="ECO:0000256" key="1">
    <source>
        <dbReference type="ARBA" id="ARBA00022679"/>
    </source>
</evidence>
<comment type="caution">
    <text evidence="3">Lacks conserved residue(s) required for the propagation of feature annotation.</text>
</comment>
<dbReference type="EMBL" id="JAKIKT010000016">
    <property type="protein sequence ID" value="MCL2916518.1"/>
    <property type="molecule type" value="Genomic_DNA"/>
</dbReference>
<evidence type="ECO:0000259" key="4">
    <source>
        <dbReference type="PROSITE" id="PS50305"/>
    </source>
</evidence>
<evidence type="ECO:0000313" key="6">
    <source>
        <dbReference type="Proteomes" id="UP001202831"/>
    </source>
</evidence>
<comment type="caution">
    <text evidence="5">The sequence shown here is derived from an EMBL/GenBank/DDBJ whole genome shotgun (WGS) entry which is preliminary data.</text>
</comment>
<evidence type="ECO:0000256" key="2">
    <source>
        <dbReference type="ARBA" id="ARBA00023027"/>
    </source>
</evidence>
<evidence type="ECO:0000313" key="5">
    <source>
        <dbReference type="EMBL" id="MCL2916518.1"/>
    </source>
</evidence>
<dbReference type="SUPFAM" id="SSF52467">
    <property type="entry name" value="DHS-like NAD/FAD-binding domain"/>
    <property type="match status" value="1"/>
</dbReference>
<dbReference type="PANTHER" id="PTHR11085">
    <property type="entry name" value="NAD-DEPENDENT PROTEIN DEACYLASE SIRTUIN-5, MITOCHONDRIAL-RELATED"/>
    <property type="match status" value="1"/>
</dbReference>
<organism evidence="5 6">
    <name type="scientific">Shewanella corallii</name>
    <dbReference type="NCBI Taxonomy" id="560080"/>
    <lineage>
        <taxon>Bacteria</taxon>
        <taxon>Pseudomonadati</taxon>
        <taxon>Pseudomonadota</taxon>
        <taxon>Gammaproteobacteria</taxon>
        <taxon>Alteromonadales</taxon>
        <taxon>Shewanellaceae</taxon>
        <taxon>Shewanella</taxon>
    </lineage>
</organism>
<protein>
    <recommendedName>
        <fullName evidence="4">Deacetylase sirtuin-type domain-containing protein</fullName>
    </recommendedName>
</protein>
<proteinExistence type="predicted"/>
<dbReference type="PANTHER" id="PTHR11085:SF10">
    <property type="entry name" value="NAD-DEPENDENT PROTEIN DEACYLASE SIRTUIN-5, MITOCHONDRIAL-RELATED"/>
    <property type="match status" value="1"/>
</dbReference>
<feature type="binding site" evidence="3">
    <location>
        <position position="180"/>
    </location>
    <ligand>
        <name>Zn(2+)</name>
        <dbReference type="ChEBI" id="CHEBI:29105"/>
    </ligand>
</feature>
<dbReference type="Gene3D" id="3.30.1600.10">
    <property type="entry name" value="SIR2/SIRT2 'Small Domain"/>
    <property type="match status" value="1"/>
</dbReference>
<dbReference type="InterPro" id="IPR050134">
    <property type="entry name" value="NAD-dep_sirtuin_deacylases"/>
</dbReference>
<dbReference type="InterPro" id="IPR026591">
    <property type="entry name" value="Sirtuin_cat_small_dom_sf"/>
</dbReference>
<keyword evidence="3" id="KW-0862">Zinc</keyword>
<reference evidence="5 6" key="1">
    <citation type="submission" date="2022-01" db="EMBL/GenBank/DDBJ databases">
        <title>Whole genome-based taxonomy of the Shewanellaceae.</title>
        <authorList>
            <person name="Martin-Rodriguez A.J."/>
        </authorList>
    </citation>
    <scope>NUCLEOTIDE SEQUENCE [LARGE SCALE GENOMIC DNA]</scope>
    <source>
        <strain evidence="5 6">DSM 21332</strain>
    </source>
</reference>
<keyword evidence="1" id="KW-0808">Transferase</keyword>
<sequence length="289" mass="32868">MQQLNTNTLQAVSELIKQADAVLIGAGAGLSAAAGLNYLDRDKFAEVYPGWKRKGFNAQYELMGYPYWNQLEQWGYYKVHLEYVYFSQGANPLYQSLYDLVKEKDYFVMTSNVDGLFYKSGFDRQRFFSPQGDYGKIQCTKPCSEQVWDIEPFLQRMTPFFDPVEQVLTSEQGVPKCPNCGGDMFIHARVDGSFIDAVHAPQRQAFMQWLEQQRDKKLVLLELGAGFNTPTVIRLPMEQICYNFDDAALVRVNMDNASLPPELGFKATSIKGDIGEFINGVYTDKNGRI</sequence>
<name>A0ABT0NDH6_9GAMM</name>
<accession>A0ABT0NDH6</accession>
<dbReference type="PROSITE" id="PS50305">
    <property type="entry name" value="SIRTUIN"/>
    <property type="match status" value="1"/>
</dbReference>
<feature type="binding site" evidence="3">
    <location>
        <position position="139"/>
    </location>
    <ligand>
        <name>Zn(2+)</name>
        <dbReference type="ChEBI" id="CHEBI:29105"/>
    </ligand>
</feature>
<dbReference type="InterPro" id="IPR026590">
    <property type="entry name" value="Ssirtuin_cat_dom"/>
</dbReference>
<keyword evidence="6" id="KW-1185">Reference proteome</keyword>
<dbReference type="RefSeq" id="WP_249251056.1">
    <property type="nucleotide sequence ID" value="NZ_JAKIKT010000016.1"/>
</dbReference>
<dbReference type="Proteomes" id="UP001202831">
    <property type="component" value="Unassembled WGS sequence"/>
</dbReference>
<dbReference type="InterPro" id="IPR029035">
    <property type="entry name" value="DHS-like_NAD/FAD-binding_dom"/>
</dbReference>
<keyword evidence="3" id="KW-0479">Metal-binding</keyword>
<feature type="binding site" evidence="3">
    <location>
        <position position="177"/>
    </location>
    <ligand>
        <name>Zn(2+)</name>
        <dbReference type="ChEBI" id="CHEBI:29105"/>
    </ligand>
</feature>
<keyword evidence="2" id="KW-0520">NAD</keyword>